<dbReference type="Proteomes" id="UP000475249">
    <property type="component" value="Unassembled WGS sequence"/>
</dbReference>
<keyword evidence="2" id="KW-1185">Reference proteome</keyword>
<comment type="caution">
    <text evidence="1">The sequence shown here is derived from an EMBL/GenBank/DDBJ whole genome shotgun (WGS) entry which is preliminary data.</text>
</comment>
<evidence type="ECO:0000313" key="1">
    <source>
        <dbReference type="EMBL" id="NAS12363.1"/>
    </source>
</evidence>
<reference evidence="1 2" key="1">
    <citation type="submission" date="2020-01" db="EMBL/GenBank/DDBJ databases">
        <title>Bacteria diversity of Porities sp.</title>
        <authorList>
            <person name="Wang G."/>
        </authorList>
    </citation>
    <scope>NUCLEOTIDE SEQUENCE [LARGE SCALE GENOMIC DNA]</scope>
    <source>
        <strain evidence="1 2">R33</strain>
    </source>
</reference>
<dbReference type="RefSeq" id="WP_161435397.1">
    <property type="nucleotide sequence ID" value="NZ_WXYO01000004.1"/>
</dbReference>
<dbReference type="AlphaFoldDB" id="A0A6L9ECL4"/>
<proteinExistence type="predicted"/>
<dbReference type="Pfam" id="PF14305">
    <property type="entry name" value="ATPgrasp_TupA"/>
    <property type="match status" value="1"/>
</dbReference>
<dbReference type="InterPro" id="IPR029465">
    <property type="entry name" value="ATPgrasp_TupA"/>
</dbReference>
<keyword evidence="1" id="KW-0808">Transferase</keyword>
<sequence length="300" mass="35816">MRDFFKNLYRNTWLGKVLLWPYIYFRDHLLPEKTLAKRTFKRRLGYSLNLDSPKTFNEKMMWLKLNDRTPLHTQCADKFRVREYVAEKLGEEYLIPMVFQSYDAKDLRPENFPDHPFIIKTNHDSSGGVIVRDKSKINWEELQQDFAKKLKTNYFYGSGEWQYKNIRPCIVAENLLKGEDGGVPPDYKLFCFHGKVKYIQLDLDRDTVHKRNMYDTEWNLLDFKYLYENGRQLKKPQKLDEMIRLAEIVAQDFVFVRVDFYNIGDKVYFGEITFHPESGMGKFVPDKWDAELGKLLTLPL</sequence>
<dbReference type="EMBL" id="WXYO01000004">
    <property type="protein sequence ID" value="NAS12363.1"/>
    <property type="molecule type" value="Genomic_DNA"/>
</dbReference>
<protein>
    <submittedName>
        <fullName evidence="1">Glycosyl transferase</fullName>
    </submittedName>
</protein>
<name>A0A6L9ECL4_9FLAO</name>
<dbReference type="GO" id="GO:0016740">
    <property type="term" value="F:transferase activity"/>
    <property type="evidence" value="ECO:0007669"/>
    <property type="project" value="UniProtKB-KW"/>
</dbReference>
<organism evidence="1 2">
    <name type="scientific">Poritiphilus flavus</name>
    <dbReference type="NCBI Taxonomy" id="2697053"/>
    <lineage>
        <taxon>Bacteria</taxon>
        <taxon>Pseudomonadati</taxon>
        <taxon>Bacteroidota</taxon>
        <taxon>Flavobacteriia</taxon>
        <taxon>Flavobacteriales</taxon>
        <taxon>Flavobacteriaceae</taxon>
        <taxon>Poritiphilus</taxon>
    </lineage>
</organism>
<evidence type="ECO:0000313" key="2">
    <source>
        <dbReference type="Proteomes" id="UP000475249"/>
    </source>
</evidence>
<gene>
    <name evidence="1" type="ORF">GTQ38_10155</name>
</gene>
<accession>A0A6L9ECL4</accession>